<sequence length="208" mass="22117">MSTPTASTKSIDSSSPDARNTTSPPVQQNNGTEEHQENSVAPEDGYPEQRHAGAVGYGPEFGQQNRPTASEKIQGMKEEIAGKVTRNAGKVEHGKQMRTGELKRKQKQNDDNPNPLASVDDDEKKANVSGENQGGEGNQSNFGDDHVAGNAAPTSVTDKRGPGTHPTEVGAQEQAATTAPEGTAEAEVQRRGENVNAQKQIDERNAAY</sequence>
<evidence type="ECO:0000313" key="2">
    <source>
        <dbReference type="EMBL" id="KIP04079.1"/>
    </source>
</evidence>
<dbReference type="HOGENOM" id="CLU_114638_0_0_1"/>
<dbReference type="OrthoDB" id="2500073at2759"/>
<accession>A0A0C3NH14</accession>
<dbReference type="AlphaFoldDB" id="A0A0C3NH14"/>
<feature type="compositionally biased region" description="Low complexity" evidence="1">
    <location>
        <begin position="170"/>
        <end position="186"/>
    </location>
</feature>
<feature type="compositionally biased region" description="Polar residues" evidence="1">
    <location>
        <begin position="1"/>
        <end position="31"/>
    </location>
</feature>
<proteinExistence type="predicted"/>
<evidence type="ECO:0000313" key="3">
    <source>
        <dbReference type="Proteomes" id="UP000053257"/>
    </source>
</evidence>
<gene>
    <name evidence="2" type="ORF">PHLGIDRAFT_20076</name>
</gene>
<protein>
    <recommendedName>
        <fullName evidence="4">CsbD-like domain-containing protein</fullName>
    </recommendedName>
</protein>
<dbReference type="STRING" id="745531.A0A0C3NH14"/>
<reference evidence="2 3" key="1">
    <citation type="journal article" date="2014" name="PLoS Genet.">
        <title>Analysis of the Phlebiopsis gigantea genome, transcriptome and secretome provides insight into its pioneer colonization strategies of wood.</title>
        <authorList>
            <person name="Hori C."/>
            <person name="Ishida T."/>
            <person name="Igarashi K."/>
            <person name="Samejima M."/>
            <person name="Suzuki H."/>
            <person name="Master E."/>
            <person name="Ferreira P."/>
            <person name="Ruiz-Duenas F.J."/>
            <person name="Held B."/>
            <person name="Canessa P."/>
            <person name="Larrondo L.F."/>
            <person name="Schmoll M."/>
            <person name="Druzhinina I.S."/>
            <person name="Kubicek C.P."/>
            <person name="Gaskell J.A."/>
            <person name="Kersten P."/>
            <person name="St John F."/>
            <person name="Glasner J."/>
            <person name="Sabat G."/>
            <person name="Splinter BonDurant S."/>
            <person name="Syed K."/>
            <person name="Yadav J."/>
            <person name="Mgbeahuruike A.C."/>
            <person name="Kovalchuk A."/>
            <person name="Asiegbu F.O."/>
            <person name="Lackner G."/>
            <person name="Hoffmeister D."/>
            <person name="Rencoret J."/>
            <person name="Gutierrez A."/>
            <person name="Sun H."/>
            <person name="Lindquist E."/>
            <person name="Barry K."/>
            <person name="Riley R."/>
            <person name="Grigoriev I.V."/>
            <person name="Henrissat B."/>
            <person name="Kues U."/>
            <person name="Berka R.M."/>
            <person name="Martinez A.T."/>
            <person name="Covert S.F."/>
            <person name="Blanchette R.A."/>
            <person name="Cullen D."/>
        </authorList>
    </citation>
    <scope>NUCLEOTIDE SEQUENCE [LARGE SCALE GENOMIC DNA]</scope>
    <source>
        <strain evidence="2 3">11061_1 CR5-6</strain>
    </source>
</reference>
<feature type="region of interest" description="Disordered" evidence="1">
    <location>
        <begin position="1"/>
        <end position="208"/>
    </location>
</feature>
<feature type="compositionally biased region" description="Basic and acidic residues" evidence="1">
    <location>
        <begin position="89"/>
        <end position="110"/>
    </location>
</feature>
<dbReference type="EMBL" id="KN840587">
    <property type="protein sequence ID" value="KIP04079.1"/>
    <property type="molecule type" value="Genomic_DNA"/>
</dbReference>
<dbReference type="Proteomes" id="UP000053257">
    <property type="component" value="Unassembled WGS sequence"/>
</dbReference>
<evidence type="ECO:0008006" key="4">
    <source>
        <dbReference type="Google" id="ProtNLM"/>
    </source>
</evidence>
<organism evidence="2 3">
    <name type="scientific">Phlebiopsis gigantea (strain 11061_1 CR5-6)</name>
    <name type="common">White-rot fungus</name>
    <name type="synonym">Peniophora gigantea</name>
    <dbReference type="NCBI Taxonomy" id="745531"/>
    <lineage>
        <taxon>Eukaryota</taxon>
        <taxon>Fungi</taxon>
        <taxon>Dikarya</taxon>
        <taxon>Basidiomycota</taxon>
        <taxon>Agaricomycotina</taxon>
        <taxon>Agaricomycetes</taxon>
        <taxon>Polyporales</taxon>
        <taxon>Phanerochaetaceae</taxon>
        <taxon>Phlebiopsis</taxon>
    </lineage>
</organism>
<evidence type="ECO:0000256" key="1">
    <source>
        <dbReference type="SAM" id="MobiDB-lite"/>
    </source>
</evidence>
<name>A0A0C3NH14_PHLG1</name>
<keyword evidence="3" id="KW-1185">Reference proteome</keyword>